<organism evidence="1 2">
    <name type="scientific">Corallococcus exercitus</name>
    <dbReference type="NCBI Taxonomy" id="2316736"/>
    <lineage>
        <taxon>Bacteria</taxon>
        <taxon>Pseudomonadati</taxon>
        <taxon>Myxococcota</taxon>
        <taxon>Myxococcia</taxon>
        <taxon>Myxococcales</taxon>
        <taxon>Cystobacterineae</taxon>
        <taxon>Myxococcaceae</taxon>
        <taxon>Corallococcus</taxon>
    </lineage>
</organism>
<accession>A0A7Y4NEQ2</accession>
<evidence type="ECO:0000313" key="1">
    <source>
        <dbReference type="EMBL" id="NOK10120.1"/>
    </source>
</evidence>
<proteinExistence type="predicted"/>
<dbReference type="EMBL" id="JABFJW010000090">
    <property type="protein sequence ID" value="NOK10120.1"/>
    <property type="molecule type" value="Genomic_DNA"/>
</dbReference>
<dbReference type="Proteomes" id="UP000528460">
    <property type="component" value="Unassembled WGS sequence"/>
</dbReference>
<sequence length="1337" mass="149153">MRKDLFGFSPDAFEQFVRALSLCVFGSGTKAFGNGPDGGREAIFEGEVPYPSAPMNCWDGYGVIQAKCKEKSESSRKDQQWALALLKKELDTFAKSAKRAVKPQYYVFVVNVELSAAGEGWDKANAMIQGYYGVLPLKGHAIWDANQLRVLLDTHEALRRRFAAYLTTGDVLSALIEELERRRPKVGHVLTAFVEREIRADEAARLDQAGNRTEEQLRLAQLFFDFPAVLEQQLVPPDEKADSKGRLPAGVLRELLLGGARKLDPDAVYQQEIDAGGAPEGRYPTRYVLLGGPGSGKSTVGQFLAQIHRAALLLRQKPQLLEPQTRNAIAEIKSFCEREELPWPATPRYPFRVELSRLAGALASKEPGRVATFCQYLLAGLKREHSLVGDDLIEWFGRFPVLLILDGLDEVPATSNRGEVVRAITDFFAEIRQAGADVFAVATSRHQGYRGEFGGETVAFRHIPPLSPARSLLYVKKYAEARFGKSQPQRALDLIEKLQKSVKREITAQLMSSPLQVTFMATVVAARGDPGEDRWQLFSKYYQTIYDRERQKAVPPYDVVLGKHQATIDRLHHDVGFWLQYQGETSGDRAVSLPIEQFERLVDAYLSEAGYEGTEKTELLGLISQAAQHRLVFITSRIEGELSFDVQSLKEYMAAECIMTGPPGLVEQRLRAIAPAVYWRNVFTFSAGKCFSDAQSRHFKDLVRTLCEDLNAPESLLMEAVRVGSELAIDILQSGAVAESPNHARHMARVALELLAQPSVTRRPEARDENPAHGVSIYRRLSLVYRESLSRLYREELALRIGQSDIDRALGAWPLLVRLAETGVDWAAQLADQSWPSESSSQLMILKEILPESQIGAWLESRLVNLVPRLSIRDGLLVSRLLRGTRHLSPLLEAIVDFGRAGVRGVRGLSVRIRTPGCGDNIAVTVIPMSGHDAGLKCFEALAAMRNASAEWLPYIHAHGFLLNPSAKTLSRTLQRIVDDGWTAALVGQGYERLPWPLSACLRQLQSIGLAELIEKVENGYFGDASEWMAAEERWRKKGVSAEDVLLWPADGFSFDRTIAQHGAPPGETLVSMSIALDSFPREAAVGLIGFAKRIEIKAWRERIVWFALRMASSSKDLGRHLDPLDLRQLMETTPEVAWWGDILACPSEPELILRWVGFFDWLGASEALGYEYEYDEDFGWAGVWQRFYISEPGRLGLLRLLGRIAASGESLLLIPTAMLEPVKISGRRFQLAALLVRLTQPDLSEGEAARLADIAAQFLMDPPEAHTSWLIFETAEQHVERVLSISHFLIQLHVKMVANGSREVWRCERILRSILNARPSELCDVGLLQGLGLKML</sequence>
<dbReference type="SUPFAM" id="SSF52540">
    <property type="entry name" value="P-loop containing nucleoside triphosphate hydrolases"/>
    <property type="match status" value="1"/>
</dbReference>
<dbReference type="Gene3D" id="3.40.50.300">
    <property type="entry name" value="P-loop containing nucleotide triphosphate hydrolases"/>
    <property type="match status" value="1"/>
</dbReference>
<name>A0A7Y4NEQ2_9BACT</name>
<dbReference type="InterPro" id="IPR027417">
    <property type="entry name" value="P-loop_NTPase"/>
</dbReference>
<dbReference type="RefSeq" id="WP_171414318.1">
    <property type="nucleotide sequence ID" value="NZ_JABFJW010000090.1"/>
</dbReference>
<protein>
    <submittedName>
        <fullName evidence="1">Uncharacterized protein</fullName>
    </submittedName>
</protein>
<gene>
    <name evidence="1" type="ORF">HNS30_13875</name>
</gene>
<evidence type="ECO:0000313" key="2">
    <source>
        <dbReference type="Proteomes" id="UP000528460"/>
    </source>
</evidence>
<comment type="caution">
    <text evidence="1">The sequence shown here is derived from an EMBL/GenBank/DDBJ whole genome shotgun (WGS) entry which is preliminary data.</text>
</comment>
<reference evidence="1 2" key="1">
    <citation type="submission" date="2020-05" db="EMBL/GenBank/DDBJ databases">
        <authorList>
            <person name="Whitworth D."/>
        </authorList>
    </citation>
    <scope>NUCLEOTIDE SEQUENCE [LARGE SCALE GENOMIC DNA]</scope>
    <source>
        <strain evidence="1 2">CA046A</strain>
    </source>
</reference>